<evidence type="ECO:0000256" key="6">
    <source>
        <dbReference type="ARBA" id="ARBA00022900"/>
    </source>
</evidence>
<proteinExistence type="inferred from homology"/>
<evidence type="ECO:0000259" key="13">
    <source>
        <dbReference type="PROSITE" id="PS51468"/>
    </source>
</evidence>
<dbReference type="Pfam" id="PF08487">
    <property type="entry name" value="VIT"/>
    <property type="match status" value="1"/>
</dbReference>
<keyword evidence="15" id="KW-1185">Reference proteome</keyword>
<dbReference type="SMART" id="SM00609">
    <property type="entry name" value="VIT"/>
    <property type="match status" value="1"/>
</dbReference>
<evidence type="ECO:0000256" key="11">
    <source>
        <dbReference type="SAM" id="Phobius"/>
    </source>
</evidence>
<dbReference type="FunFam" id="3.40.50.410:FF:000013">
    <property type="entry name" value="inter-alpha-trypsin inhibitor heavy chain H2"/>
    <property type="match status" value="1"/>
</dbReference>
<dbReference type="SMART" id="SM00327">
    <property type="entry name" value="VWA"/>
    <property type="match status" value="1"/>
</dbReference>
<organism evidence="14 15">
    <name type="scientific">Erpetoichthys calabaricus</name>
    <name type="common">Rope fish</name>
    <name type="synonym">Calamoichthys calabaricus</name>
    <dbReference type="NCBI Taxonomy" id="27687"/>
    <lineage>
        <taxon>Eukaryota</taxon>
        <taxon>Metazoa</taxon>
        <taxon>Chordata</taxon>
        <taxon>Craniata</taxon>
        <taxon>Vertebrata</taxon>
        <taxon>Euteleostomi</taxon>
        <taxon>Actinopterygii</taxon>
        <taxon>Polypteriformes</taxon>
        <taxon>Polypteridae</taxon>
        <taxon>Erpetoichthys</taxon>
    </lineage>
</organism>
<dbReference type="OrthoDB" id="299997at2759"/>
<evidence type="ECO:0000256" key="9">
    <source>
        <dbReference type="ARBA" id="ARBA00037051"/>
    </source>
</evidence>
<keyword evidence="11" id="KW-1133">Transmembrane helix</keyword>
<dbReference type="Pfam" id="PF06668">
    <property type="entry name" value="ITI_HC_C"/>
    <property type="match status" value="1"/>
</dbReference>
<dbReference type="Proteomes" id="UP000694620">
    <property type="component" value="Chromosome 18"/>
</dbReference>
<dbReference type="InterPro" id="IPR010600">
    <property type="entry name" value="ITI_HC_C"/>
</dbReference>
<comment type="subcellular location">
    <subcellularLocation>
        <location evidence="1">Secreted</location>
    </subcellularLocation>
</comment>
<evidence type="ECO:0000256" key="2">
    <source>
        <dbReference type="ARBA" id="ARBA00010158"/>
    </source>
</evidence>
<dbReference type="GeneTree" id="ENSGT00940000154554"/>
<feature type="domain" description="VIT" evidence="13">
    <location>
        <begin position="58"/>
        <end position="187"/>
    </location>
</feature>
<dbReference type="GO" id="GO:0030212">
    <property type="term" value="P:hyaluronan metabolic process"/>
    <property type="evidence" value="ECO:0007669"/>
    <property type="project" value="InterPro"/>
</dbReference>
<evidence type="ECO:0000256" key="4">
    <source>
        <dbReference type="ARBA" id="ARBA00022690"/>
    </source>
</evidence>
<protein>
    <recommendedName>
        <fullName evidence="10">Inter-alpha-trypsin inhibitor heavy chain H3</fullName>
    </recommendedName>
</protein>
<dbReference type="GO" id="GO:0005576">
    <property type="term" value="C:extracellular region"/>
    <property type="evidence" value="ECO:0007669"/>
    <property type="project" value="UniProtKB-SubCell"/>
</dbReference>
<dbReference type="PROSITE" id="PS50234">
    <property type="entry name" value="VWFA"/>
    <property type="match status" value="1"/>
</dbReference>
<evidence type="ECO:0000256" key="3">
    <source>
        <dbReference type="ARBA" id="ARBA00022525"/>
    </source>
</evidence>
<dbReference type="InterPro" id="IPR036465">
    <property type="entry name" value="vWFA_dom_sf"/>
</dbReference>
<keyword evidence="5" id="KW-0732">Signal</keyword>
<evidence type="ECO:0000256" key="7">
    <source>
        <dbReference type="ARBA" id="ARBA00022974"/>
    </source>
</evidence>
<evidence type="ECO:0000256" key="5">
    <source>
        <dbReference type="ARBA" id="ARBA00022729"/>
    </source>
</evidence>
<evidence type="ECO:0000259" key="12">
    <source>
        <dbReference type="PROSITE" id="PS50234"/>
    </source>
</evidence>
<dbReference type="RefSeq" id="XP_028680119.1">
    <property type="nucleotide sequence ID" value="XM_028824286.2"/>
</dbReference>
<keyword evidence="8" id="KW-0325">Glycoprotein</keyword>
<evidence type="ECO:0000313" key="14">
    <source>
        <dbReference type="Ensembl" id="ENSECRP00000026656.1"/>
    </source>
</evidence>
<dbReference type="GeneID" id="114668510"/>
<dbReference type="PANTHER" id="PTHR10338:SF115">
    <property type="entry name" value="INTER-ALPHA-TRYPSIN INHIBITOR HEAVY CHAIN H3"/>
    <property type="match status" value="1"/>
</dbReference>
<gene>
    <name evidence="14" type="primary">LOC114668510</name>
</gene>
<feature type="transmembrane region" description="Helical" evidence="11">
    <location>
        <begin position="20"/>
        <end position="44"/>
    </location>
</feature>
<dbReference type="PROSITE" id="PS51468">
    <property type="entry name" value="VIT"/>
    <property type="match status" value="1"/>
</dbReference>
<reference evidence="14" key="2">
    <citation type="submission" date="2025-08" db="UniProtKB">
        <authorList>
            <consortium name="Ensembl"/>
        </authorList>
    </citation>
    <scope>IDENTIFICATION</scope>
</reference>
<comment type="similarity">
    <text evidence="2">Belongs to the ITIH family.</text>
</comment>
<evidence type="ECO:0000313" key="15">
    <source>
        <dbReference type="Proteomes" id="UP000694620"/>
    </source>
</evidence>
<keyword evidence="4" id="KW-0646">Protease inhibitor</keyword>
<dbReference type="Pfam" id="PF00092">
    <property type="entry name" value="VWA"/>
    <property type="match status" value="1"/>
</dbReference>
<accession>A0A8C4T3L2</accession>
<dbReference type="Ensembl" id="ENSECRT00000027210.1">
    <property type="protein sequence ID" value="ENSECRP00000026656.1"/>
    <property type="gene ID" value="ENSECRG00000018012.1"/>
</dbReference>
<keyword evidence="7" id="KW-0654">Proteoglycan</keyword>
<comment type="function">
    <text evidence="9">May act as a carrier of hyaluronan in serum or as a binding protein between hyaluronan and other matrix protein, including those on cell surfaces in tissues to regulate the localization, synthesis and degradation of hyaluronan which are essential to cells undergoing biological processes.</text>
</comment>
<keyword evidence="6" id="KW-0722">Serine protease inhibitor</keyword>
<evidence type="ECO:0000256" key="8">
    <source>
        <dbReference type="ARBA" id="ARBA00023180"/>
    </source>
</evidence>
<keyword evidence="11" id="KW-0472">Membrane</keyword>
<dbReference type="SUPFAM" id="SSF53300">
    <property type="entry name" value="vWA-like"/>
    <property type="match status" value="1"/>
</dbReference>
<dbReference type="InterPro" id="IPR002035">
    <property type="entry name" value="VWF_A"/>
</dbReference>
<name>A0A8C4T3L2_ERPCA</name>
<evidence type="ECO:0000256" key="10">
    <source>
        <dbReference type="ARBA" id="ARBA00039924"/>
    </source>
</evidence>
<dbReference type="GO" id="GO:0004867">
    <property type="term" value="F:serine-type endopeptidase inhibitor activity"/>
    <property type="evidence" value="ECO:0007669"/>
    <property type="project" value="UniProtKB-KW"/>
</dbReference>
<reference evidence="14" key="1">
    <citation type="submission" date="2021-06" db="EMBL/GenBank/DDBJ databases">
        <authorList>
            <consortium name="Wellcome Sanger Institute Data Sharing"/>
        </authorList>
    </citation>
    <scope>NUCLEOTIDE SEQUENCE [LARGE SCALE GENOMIC DNA]</scope>
</reference>
<reference evidence="14" key="3">
    <citation type="submission" date="2025-09" db="UniProtKB">
        <authorList>
            <consortium name="Ensembl"/>
        </authorList>
    </citation>
    <scope>IDENTIFICATION</scope>
</reference>
<dbReference type="Gene3D" id="3.40.50.410">
    <property type="entry name" value="von Willebrand factor, type A domain"/>
    <property type="match status" value="1"/>
</dbReference>
<sequence length="919" mass="104355">MLQYSQLLNKKLCLLKQDLLFIMGYASVLILLCFPALLGAHFVITEIEALNQQPSVRSPQKRSTHDVSAFDVEVYSVKVDCKVTSRFAHNVMSSRAVNRANVSKEANFKVELPKTAFITNFSMTIDEMVYVGVVKEKEVAQKQYEQAVSKGQTAGLVKASGTKMEQFTVSVNVAAFSKVTFELTYEELLKRHRGQYEMLIRVKPKQVVNHFEINVDIYEPQGIHFLDAHGTFITNDLSPLVQKTVTENKGHIFFSPTMDQQRSCPLCDTTLIDGDFIVKYDVNRDQAAGNIQIVNGYFVHFFAPVNLPQISKNVMFVVDESGSMWGNKIRQTREAFLVIMDDVHEDDYFNIITFDHDIRPWKKTLVKATSENIQEAKEIIKKIEPRGTTDINEAILDAVNILKDSKKMQQLPENRVSMIILLTDGDPTSGEVNKNKIQENVKNAIAGEINLYCLGFGEYLDFNFLEKLSLENSGIARRIYEKSDASLQIQGFYDEVASPLLSKIQMQYPENAIADLTKNTFGQYYNGSEIIVAGHITDNNLQDFAVDVNALGISGEQNLKLETKIPENEESFKSQQYIFGEYTERLWAYLTIQQLLEKRTSGSEDEKNNATSKALQLSLQYNFVTPLTSMVVTKPSEEDSVMIATKPNGEVQEEVLNVHHSQTFVHGYAYMKYVDGDPHFMVPVPAKNDNICFNIDEKPGVIFNLVKDPVTGIVVNAETIGDKKVIPGKKQNTYFGKIAVLNNKLDVKIEVSTQIIKVYYGQKYSYFTWTQVASLKQKSFDVITDKDKTLRVVFEGMAQFVILLHRVWKFHPLHQDYLGFYIIDDHQLSKQTHGLLGQFYSGIDYEVIEIHEGENTDKPDASMLIKGKVLTVTRGWQKEYRKDIKRGEDIPCWFIHNNGTGLIDGVPRDYIVSGIFESK</sequence>
<evidence type="ECO:0000256" key="1">
    <source>
        <dbReference type="ARBA" id="ARBA00004613"/>
    </source>
</evidence>
<dbReference type="AlphaFoldDB" id="A0A8C4T3L2"/>
<feature type="domain" description="VWFA" evidence="12">
    <location>
        <begin position="313"/>
        <end position="496"/>
    </location>
</feature>
<dbReference type="PANTHER" id="PTHR10338">
    <property type="entry name" value="INTER-ALPHA-TRYPSIN INHIBITOR HEAVY CHAIN FAMILY MEMBER"/>
    <property type="match status" value="1"/>
</dbReference>
<dbReference type="InterPro" id="IPR050934">
    <property type="entry name" value="ITIH"/>
</dbReference>
<dbReference type="InterPro" id="IPR013694">
    <property type="entry name" value="VIT"/>
</dbReference>
<keyword evidence="11" id="KW-0812">Transmembrane</keyword>
<keyword evidence="3" id="KW-0964">Secreted</keyword>